<evidence type="ECO:0000313" key="2">
    <source>
        <dbReference type="Proteomes" id="UP001596403"/>
    </source>
</evidence>
<keyword evidence="2" id="KW-1185">Reference proteome</keyword>
<name>A0ABW1YWV2_9RHOB</name>
<reference evidence="2" key="1">
    <citation type="journal article" date="2019" name="Int. J. Syst. Evol. Microbiol.">
        <title>The Global Catalogue of Microorganisms (GCM) 10K type strain sequencing project: providing services to taxonomists for standard genome sequencing and annotation.</title>
        <authorList>
            <consortium name="The Broad Institute Genomics Platform"/>
            <consortium name="The Broad Institute Genome Sequencing Center for Infectious Disease"/>
            <person name="Wu L."/>
            <person name="Ma J."/>
        </authorList>
    </citation>
    <scope>NUCLEOTIDE SEQUENCE [LARGE SCALE GENOMIC DNA]</scope>
    <source>
        <strain evidence="2">NBRC 111368</strain>
    </source>
</reference>
<comment type="caution">
    <text evidence="1">The sequence shown here is derived from an EMBL/GenBank/DDBJ whole genome shotgun (WGS) entry which is preliminary data.</text>
</comment>
<protein>
    <submittedName>
        <fullName evidence="1">Uncharacterized protein</fullName>
    </submittedName>
</protein>
<dbReference type="EMBL" id="JBHSWA010000001">
    <property type="protein sequence ID" value="MFC6641346.1"/>
    <property type="molecule type" value="Genomic_DNA"/>
</dbReference>
<organism evidence="1 2">
    <name type="scientific">Sulfitobacter profundi</name>
    <dbReference type="NCBI Taxonomy" id="2679961"/>
    <lineage>
        <taxon>Bacteria</taxon>
        <taxon>Pseudomonadati</taxon>
        <taxon>Pseudomonadota</taxon>
        <taxon>Alphaproteobacteria</taxon>
        <taxon>Rhodobacterales</taxon>
        <taxon>Roseobacteraceae</taxon>
        <taxon>Sulfitobacter</taxon>
    </lineage>
</organism>
<evidence type="ECO:0000313" key="1">
    <source>
        <dbReference type="EMBL" id="MFC6641346.1"/>
    </source>
</evidence>
<accession>A0ABW1YWV2</accession>
<dbReference type="Proteomes" id="UP001596403">
    <property type="component" value="Unassembled WGS sequence"/>
</dbReference>
<proteinExistence type="predicted"/>
<sequence>MQTNISTVMNGLADYIDIFDDILRYGHETYERYPPEFVVDHDASTQAHCTFRHILSKALGELAELPQVKHFDIRGQNLWLIEAANCIIRFKKTDENGSSSNYPTPQAVAFDAGETLPGMPTEPTRLTVGYLLDATGSQYVRSQVSLPLKGFGWCAAITPSALRNENEAAWYEVTKQTRFAAL</sequence>
<gene>
    <name evidence="1" type="ORF">ACFQAU_05875</name>
</gene>
<dbReference type="RefSeq" id="WP_386281136.1">
    <property type="nucleotide sequence ID" value="NZ_JBHSWA010000001.1"/>
</dbReference>